<name>X1BXB5_9ZZZZ</name>
<organism evidence="2">
    <name type="scientific">marine sediment metagenome</name>
    <dbReference type="NCBI Taxonomy" id="412755"/>
    <lineage>
        <taxon>unclassified sequences</taxon>
        <taxon>metagenomes</taxon>
        <taxon>ecological metagenomes</taxon>
    </lineage>
</organism>
<keyword evidence="1" id="KW-0472">Membrane</keyword>
<keyword evidence="1" id="KW-0812">Transmembrane</keyword>
<reference evidence="2" key="1">
    <citation type="journal article" date="2014" name="Front. Microbiol.">
        <title>High frequency of phylogenetically diverse reductive dehalogenase-homologous genes in deep subseafloor sedimentary metagenomes.</title>
        <authorList>
            <person name="Kawai M."/>
            <person name="Futagami T."/>
            <person name="Toyoda A."/>
            <person name="Takaki Y."/>
            <person name="Nishi S."/>
            <person name="Hori S."/>
            <person name="Arai W."/>
            <person name="Tsubouchi T."/>
            <person name="Morono Y."/>
            <person name="Uchiyama I."/>
            <person name="Ito T."/>
            <person name="Fujiyama A."/>
            <person name="Inagaki F."/>
            <person name="Takami H."/>
        </authorList>
    </citation>
    <scope>NUCLEOTIDE SEQUENCE</scope>
    <source>
        <strain evidence="2">Expedition CK06-06</strain>
    </source>
</reference>
<evidence type="ECO:0000256" key="1">
    <source>
        <dbReference type="SAM" id="Phobius"/>
    </source>
</evidence>
<feature type="transmembrane region" description="Helical" evidence="1">
    <location>
        <begin position="12"/>
        <end position="33"/>
    </location>
</feature>
<feature type="non-terminal residue" evidence="2">
    <location>
        <position position="1"/>
    </location>
</feature>
<dbReference type="EMBL" id="BART01019406">
    <property type="protein sequence ID" value="GAG85782.1"/>
    <property type="molecule type" value="Genomic_DNA"/>
</dbReference>
<keyword evidence="1" id="KW-1133">Transmembrane helix</keyword>
<sequence>IKSYWVLQMSKVGWSIVLIMAILLLLSMITYSVDPNWVSNMTQCPAEDQGNFSGQNCFPQVICGDNTGIAQCTNNASATPPADAFSSTDQDGALTAAVC</sequence>
<evidence type="ECO:0000313" key="2">
    <source>
        <dbReference type="EMBL" id="GAG85782.1"/>
    </source>
</evidence>
<comment type="caution">
    <text evidence="2">The sequence shown here is derived from an EMBL/GenBank/DDBJ whole genome shotgun (WGS) entry which is preliminary data.</text>
</comment>
<dbReference type="AlphaFoldDB" id="X1BXB5"/>
<accession>X1BXB5</accession>
<protein>
    <submittedName>
        <fullName evidence="2">Uncharacterized protein</fullName>
    </submittedName>
</protein>
<gene>
    <name evidence="2" type="ORF">S01H4_36329</name>
</gene>
<proteinExistence type="predicted"/>